<evidence type="ECO:0000313" key="1">
    <source>
        <dbReference type="EMBL" id="KAH6636432.1"/>
    </source>
</evidence>
<sequence length="922" mass="102745">MPYELPLEAKRCLQRFVFDKPELLGMKDHRKVIPILQGANELPAFIFMIFDLVIPEQTRERLKAPTGGGRPCERCPLQEVSPGLRSFFPAKEQNWVGENDVNDLPSSAPTDDQEGQRMDGNDQDAKLDKPCLHDQIDVELMLEREEAFTKGLAEVVKPEDRAKLVLEYLLDTNRFDDGQDNHQLVEFPSFESILRLCPQSIFTEATFNGGMTLLQHAALAFGGRRLNYPLVFEVIEALVRRSPASIFTRTKTEDGKPTNVYHVLGNLETVTSTWENDGTLLPQEWISKARDLIKRECIGYNGSLDDDPYLKDDDPTSKTMRARKISLLYNEENSERKLCFNLGSKSNVIIDQEYIDVIKDNSGTDVQLETIQEFVRLPNWKPEGGKRYQPKGEQDAIAETMTPLTETLDPYISIFDWLRDTCGVEKIFSLEVDDVSDEPHTNVGIREALRGISPDKPEGTRDFEIGVWKWKKFDICVETIAESAPGVHEVHLYSSGNVAVLRGWSCRSGLAQLKGLREVHVEIHAKNTKDHDDCVRYWETFKARVRKHCPRLGPDDIKMHDGRKGGSGQEGGTTTVKGADQGANSTRPKQQEWIKELLGFKGWIQSLIPDKKKKPRVKVGILDDGADLANLNGTQRGWSFRADQQEYFMGSCEHGTQMATCVRDICPMAELYIGRLDDAREHEPNQKFTVASCTKALRWALSQGADVISMSWTYSKSPHDSHKGDFEALISETVQKERAALFGSLPDMGHNHPADKFAPVGLDGVMKISSSTPSGAVSESNLLEKSDFLLPGEETRDADGNLTLKGSSYATAYAAGLAALVLYTFRTLEVLGGGPGSTSADADLAREALLVAKKPNGMRRIFEAMALGERGKDSVVGPFVQPSAVVLRAPEHRVPGSDLAKLRDIVNTLVTRAVRTEVLGQR</sequence>
<accession>A0ACB7PC00</accession>
<dbReference type="Proteomes" id="UP000724584">
    <property type="component" value="Unassembled WGS sequence"/>
</dbReference>
<gene>
    <name evidence="1" type="ORF">F5144DRAFT_645563</name>
</gene>
<proteinExistence type="predicted"/>
<name>A0ACB7PC00_9PEZI</name>
<organism evidence="1 2">
    <name type="scientific">Chaetomium tenue</name>
    <dbReference type="NCBI Taxonomy" id="1854479"/>
    <lineage>
        <taxon>Eukaryota</taxon>
        <taxon>Fungi</taxon>
        <taxon>Dikarya</taxon>
        <taxon>Ascomycota</taxon>
        <taxon>Pezizomycotina</taxon>
        <taxon>Sordariomycetes</taxon>
        <taxon>Sordariomycetidae</taxon>
        <taxon>Sordariales</taxon>
        <taxon>Chaetomiaceae</taxon>
        <taxon>Chaetomium</taxon>
    </lineage>
</organism>
<dbReference type="EMBL" id="JAGIZQ010000003">
    <property type="protein sequence ID" value="KAH6636432.1"/>
    <property type="molecule type" value="Genomic_DNA"/>
</dbReference>
<protein>
    <submittedName>
        <fullName evidence="1">Peptidase S8/S53 domain-containing protein</fullName>
    </submittedName>
</protein>
<evidence type="ECO:0000313" key="2">
    <source>
        <dbReference type="Proteomes" id="UP000724584"/>
    </source>
</evidence>
<comment type="caution">
    <text evidence="1">The sequence shown here is derived from an EMBL/GenBank/DDBJ whole genome shotgun (WGS) entry which is preliminary data.</text>
</comment>
<reference evidence="1 2" key="1">
    <citation type="journal article" date="2021" name="Nat. Commun.">
        <title>Genetic determinants of endophytism in the Arabidopsis root mycobiome.</title>
        <authorList>
            <person name="Mesny F."/>
            <person name="Miyauchi S."/>
            <person name="Thiergart T."/>
            <person name="Pickel B."/>
            <person name="Atanasova L."/>
            <person name="Karlsson M."/>
            <person name="Huettel B."/>
            <person name="Barry K.W."/>
            <person name="Haridas S."/>
            <person name="Chen C."/>
            <person name="Bauer D."/>
            <person name="Andreopoulos W."/>
            <person name="Pangilinan J."/>
            <person name="LaButti K."/>
            <person name="Riley R."/>
            <person name="Lipzen A."/>
            <person name="Clum A."/>
            <person name="Drula E."/>
            <person name="Henrissat B."/>
            <person name="Kohler A."/>
            <person name="Grigoriev I.V."/>
            <person name="Martin F.M."/>
            <person name="Hacquard S."/>
        </authorList>
    </citation>
    <scope>NUCLEOTIDE SEQUENCE [LARGE SCALE GENOMIC DNA]</scope>
    <source>
        <strain evidence="1 2">MPI-SDFR-AT-0079</strain>
    </source>
</reference>
<keyword evidence="2" id="KW-1185">Reference proteome</keyword>